<keyword evidence="4" id="KW-1185">Reference proteome</keyword>
<organism evidence="3 4">
    <name type="scientific">Synaphobranchus kaupii</name>
    <name type="common">Kaup's arrowtooth eel</name>
    <dbReference type="NCBI Taxonomy" id="118154"/>
    <lineage>
        <taxon>Eukaryota</taxon>
        <taxon>Metazoa</taxon>
        <taxon>Chordata</taxon>
        <taxon>Craniata</taxon>
        <taxon>Vertebrata</taxon>
        <taxon>Euteleostomi</taxon>
        <taxon>Actinopterygii</taxon>
        <taxon>Neopterygii</taxon>
        <taxon>Teleostei</taxon>
        <taxon>Anguilliformes</taxon>
        <taxon>Synaphobranchidae</taxon>
        <taxon>Synaphobranchus</taxon>
    </lineage>
</organism>
<keyword evidence="1" id="KW-0175">Coiled coil</keyword>
<sequence length="206" mass="22902">MAAIANSESKILARIDSSTADLNAKIDSIRDDMAKQETRLRDLEDGLNTYSDKTASAEDIGRLKSEISTLRLKIDDLEGRQRRCNARTVGIKEGLETSGDQRPTVTIAKMLQELLGLNFTPTLDRAPPQPAARTQRRRTPQNCRVAKKRAAFSEAKQLLRSCQGVKFGIQFPAVLRITSPSGQDKRFEDPSAAMDYIKKNLKALVQ</sequence>
<name>A0A9Q1IX68_SYNKA</name>
<dbReference type="InterPro" id="IPR042566">
    <property type="entry name" value="L1_C"/>
</dbReference>
<comment type="caution">
    <text evidence="3">The sequence shown here is derived from an EMBL/GenBank/DDBJ whole genome shotgun (WGS) entry which is preliminary data.</text>
</comment>
<dbReference type="AlphaFoldDB" id="A0A9Q1IX68"/>
<dbReference type="Gene3D" id="1.20.5.300">
    <property type="match status" value="1"/>
</dbReference>
<dbReference type="Proteomes" id="UP001152622">
    <property type="component" value="Chromosome 6"/>
</dbReference>
<dbReference type="Gene3D" id="3.30.250.20">
    <property type="entry name" value="L1 transposable element, C-terminal domain"/>
    <property type="match status" value="1"/>
</dbReference>
<proteinExistence type="predicted"/>
<evidence type="ECO:0000256" key="1">
    <source>
        <dbReference type="SAM" id="Coils"/>
    </source>
</evidence>
<evidence type="ECO:0000313" key="3">
    <source>
        <dbReference type="EMBL" id="KAJ8356636.1"/>
    </source>
</evidence>
<protein>
    <submittedName>
        <fullName evidence="3">Uncharacterized protein</fullName>
    </submittedName>
</protein>
<feature type="region of interest" description="Disordered" evidence="2">
    <location>
        <begin position="120"/>
        <end position="142"/>
    </location>
</feature>
<dbReference type="OrthoDB" id="8861212at2759"/>
<accession>A0A9Q1IX68</accession>
<reference evidence="3" key="1">
    <citation type="journal article" date="2023" name="Science">
        <title>Genome structures resolve the early diversification of teleost fishes.</title>
        <authorList>
            <person name="Parey E."/>
            <person name="Louis A."/>
            <person name="Montfort J."/>
            <person name="Bouchez O."/>
            <person name="Roques C."/>
            <person name="Iampietro C."/>
            <person name="Lluch J."/>
            <person name="Castinel A."/>
            <person name="Donnadieu C."/>
            <person name="Desvignes T."/>
            <person name="Floi Bucao C."/>
            <person name="Jouanno E."/>
            <person name="Wen M."/>
            <person name="Mejri S."/>
            <person name="Dirks R."/>
            <person name="Jansen H."/>
            <person name="Henkel C."/>
            <person name="Chen W.J."/>
            <person name="Zahm M."/>
            <person name="Cabau C."/>
            <person name="Klopp C."/>
            <person name="Thompson A.W."/>
            <person name="Robinson-Rechavi M."/>
            <person name="Braasch I."/>
            <person name="Lecointre G."/>
            <person name="Bobe J."/>
            <person name="Postlethwait J.H."/>
            <person name="Berthelot C."/>
            <person name="Roest Crollius H."/>
            <person name="Guiguen Y."/>
        </authorList>
    </citation>
    <scope>NUCLEOTIDE SEQUENCE</scope>
    <source>
        <strain evidence="3">WJC10195</strain>
    </source>
</reference>
<feature type="coiled-coil region" evidence="1">
    <location>
        <begin position="19"/>
        <end position="80"/>
    </location>
</feature>
<evidence type="ECO:0000256" key="2">
    <source>
        <dbReference type="SAM" id="MobiDB-lite"/>
    </source>
</evidence>
<gene>
    <name evidence="3" type="ORF">SKAU_G00194300</name>
</gene>
<dbReference type="EMBL" id="JAINUF010000006">
    <property type="protein sequence ID" value="KAJ8356636.1"/>
    <property type="molecule type" value="Genomic_DNA"/>
</dbReference>
<evidence type="ECO:0000313" key="4">
    <source>
        <dbReference type="Proteomes" id="UP001152622"/>
    </source>
</evidence>